<evidence type="ECO:0000256" key="6">
    <source>
        <dbReference type="ARBA" id="ARBA00022889"/>
    </source>
</evidence>
<dbReference type="Pfam" id="PF19699">
    <property type="entry name" value="CLSTN_C"/>
    <property type="match status" value="1"/>
</dbReference>
<dbReference type="GO" id="GO:0007155">
    <property type="term" value="P:cell adhesion"/>
    <property type="evidence" value="ECO:0007669"/>
    <property type="project" value="UniProtKB-KW"/>
</dbReference>
<evidence type="ECO:0000256" key="8">
    <source>
        <dbReference type="ARBA" id="ARBA00023136"/>
    </source>
</evidence>
<name>A0ABD6ESQ6_9BILA</name>
<keyword evidence="6" id="KW-0130">Cell adhesion</keyword>
<dbReference type="PANTHER" id="PTHR14139:SF2">
    <property type="entry name" value="CALSYNTENIN-1"/>
    <property type="match status" value="1"/>
</dbReference>
<evidence type="ECO:0000256" key="7">
    <source>
        <dbReference type="ARBA" id="ARBA00022989"/>
    </source>
</evidence>
<keyword evidence="14" id="KW-1185">Reference proteome</keyword>
<evidence type="ECO:0000313" key="14">
    <source>
        <dbReference type="Proteomes" id="UP001608902"/>
    </source>
</evidence>
<dbReference type="Proteomes" id="UP001608902">
    <property type="component" value="Unassembled WGS sequence"/>
</dbReference>
<proteinExistence type="predicted"/>
<evidence type="ECO:0000256" key="2">
    <source>
        <dbReference type="ARBA" id="ARBA00022692"/>
    </source>
</evidence>
<evidence type="ECO:0000256" key="10">
    <source>
        <dbReference type="SAM" id="MobiDB-lite"/>
    </source>
</evidence>
<evidence type="ECO:0000259" key="12">
    <source>
        <dbReference type="Pfam" id="PF19699"/>
    </source>
</evidence>
<feature type="domain" description="Calsyntenin C-terminal" evidence="12">
    <location>
        <begin position="56"/>
        <end position="127"/>
    </location>
</feature>
<organism evidence="13 14">
    <name type="scientific">Gnathostoma spinigerum</name>
    <dbReference type="NCBI Taxonomy" id="75299"/>
    <lineage>
        <taxon>Eukaryota</taxon>
        <taxon>Metazoa</taxon>
        <taxon>Ecdysozoa</taxon>
        <taxon>Nematoda</taxon>
        <taxon>Chromadorea</taxon>
        <taxon>Rhabditida</taxon>
        <taxon>Spirurina</taxon>
        <taxon>Gnathostomatomorpha</taxon>
        <taxon>Gnathostomatoidea</taxon>
        <taxon>Gnathostomatidae</taxon>
        <taxon>Gnathostoma</taxon>
    </lineage>
</organism>
<dbReference type="InterPro" id="IPR045588">
    <property type="entry name" value="CLSTN_C"/>
</dbReference>
<keyword evidence="4" id="KW-0677">Repeat</keyword>
<dbReference type="EMBL" id="JBGFUD010010721">
    <property type="protein sequence ID" value="MFH4982988.1"/>
    <property type="molecule type" value="Genomic_DNA"/>
</dbReference>
<evidence type="ECO:0000256" key="3">
    <source>
        <dbReference type="ARBA" id="ARBA00022729"/>
    </source>
</evidence>
<reference evidence="13 14" key="1">
    <citation type="submission" date="2024-08" db="EMBL/GenBank/DDBJ databases">
        <title>Gnathostoma spinigerum genome.</title>
        <authorList>
            <person name="Gonzalez-Bertolin B."/>
            <person name="Monzon S."/>
            <person name="Zaballos A."/>
            <person name="Jimenez P."/>
            <person name="Dekumyoy P."/>
            <person name="Varona S."/>
            <person name="Cuesta I."/>
            <person name="Sumanam S."/>
            <person name="Adisakwattana P."/>
            <person name="Gasser R.B."/>
            <person name="Hernandez-Gonzalez A."/>
            <person name="Young N.D."/>
            <person name="Perteguer M.J."/>
        </authorList>
    </citation>
    <scope>NUCLEOTIDE SEQUENCE [LARGE SCALE GENOMIC DNA]</scope>
    <source>
        <strain evidence="13">AL3</strain>
        <tissue evidence="13">Liver</tissue>
    </source>
</reference>
<evidence type="ECO:0000256" key="11">
    <source>
        <dbReference type="SAM" id="Phobius"/>
    </source>
</evidence>
<keyword evidence="2 11" id="KW-0812">Transmembrane</keyword>
<keyword evidence="9" id="KW-0325">Glycoprotein</keyword>
<keyword evidence="5" id="KW-0106">Calcium</keyword>
<comment type="caution">
    <text evidence="13">The sequence shown here is derived from an EMBL/GenBank/DDBJ whole genome shotgun (WGS) entry which is preliminary data.</text>
</comment>
<gene>
    <name evidence="13" type="ORF">AB6A40_009697</name>
</gene>
<keyword evidence="8 11" id="KW-0472">Membrane</keyword>
<evidence type="ECO:0000256" key="1">
    <source>
        <dbReference type="ARBA" id="ARBA00004479"/>
    </source>
</evidence>
<feature type="region of interest" description="Disordered" evidence="10">
    <location>
        <begin position="99"/>
        <end position="173"/>
    </location>
</feature>
<accession>A0ABD6ESQ6</accession>
<dbReference type="PANTHER" id="PTHR14139">
    <property type="entry name" value="CALSYNTENIN"/>
    <property type="match status" value="1"/>
</dbReference>
<dbReference type="GO" id="GO:0016020">
    <property type="term" value="C:membrane"/>
    <property type="evidence" value="ECO:0007669"/>
    <property type="project" value="UniProtKB-SubCell"/>
</dbReference>
<keyword evidence="7 11" id="KW-1133">Transmembrane helix</keyword>
<evidence type="ECO:0000313" key="13">
    <source>
        <dbReference type="EMBL" id="MFH4982988.1"/>
    </source>
</evidence>
<evidence type="ECO:0000256" key="5">
    <source>
        <dbReference type="ARBA" id="ARBA00022837"/>
    </source>
</evidence>
<comment type="subcellular location">
    <subcellularLocation>
        <location evidence="1">Membrane</location>
        <topology evidence="1">Single-pass type I membrane protein</topology>
    </subcellularLocation>
</comment>
<protein>
    <recommendedName>
        <fullName evidence="12">Calsyntenin C-terminal domain-containing protein</fullName>
    </recommendedName>
</protein>
<keyword evidence="3" id="KW-0732">Signal</keyword>
<evidence type="ECO:0000256" key="9">
    <source>
        <dbReference type="ARBA" id="ARBA00023180"/>
    </source>
</evidence>
<sequence>MNIDAPVQTTTEPVEEIVVPDVEHQLDTSFDQIGSNRLQHILEMDLPRPKALLSHHGYDVGQRAVAGGAVAVVVVVCVGFLLVLLVIGVLKMRDTPIPRRRRRRNPEGAMEWDDSGMNITVNPLEDVEKNPNEFSGEEDSSDGGESYRDEEGLTDDEEDEGEQVLPHIQNGGM</sequence>
<feature type="transmembrane region" description="Helical" evidence="11">
    <location>
        <begin position="64"/>
        <end position="90"/>
    </location>
</feature>
<feature type="compositionally biased region" description="Acidic residues" evidence="10">
    <location>
        <begin position="152"/>
        <end position="162"/>
    </location>
</feature>
<dbReference type="AlphaFoldDB" id="A0ABD6ESQ6"/>
<evidence type="ECO:0000256" key="4">
    <source>
        <dbReference type="ARBA" id="ARBA00022737"/>
    </source>
</evidence>